<dbReference type="InterPro" id="IPR036779">
    <property type="entry name" value="LysM_dom_sf"/>
</dbReference>
<feature type="domain" description="LysM" evidence="4">
    <location>
        <begin position="626"/>
        <end position="672"/>
    </location>
</feature>
<dbReference type="AlphaFoldDB" id="A0A8H8CMI5"/>
<dbReference type="PROSITE" id="PS51782">
    <property type="entry name" value="LYSM"/>
    <property type="match status" value="9"/>
</dbReference>
<dbReference type="SMART" id="SM00257">
    <property type="entry name" value="LysM"/>
    <property type="match status" value="10"/>
</dbReference>
<feature type="domain" description="LysM" evidence="4">
    <location>
        <begin position="345"/>
        <end position="401"/>
    </location>
</feature>
<feature type="domain" description="LysM" evidence="4">
    <location>
        <begin position="773"/>
        <end position="819"/>
    </location>
</feature>
<gene>
    <name evidence="5" type="ORF">JR316_005066</name>
</gene>
<dbReference type="CDD" id="cd00118">
    <property type="entry name" value="LysM"/>
    <property type="match status" value="6"/>
</dbReference>
<proteinExistence type="predicted"/>
<feature type="domain" description="LysM" evidence="4">
    <location>
        <begin position="553"/>
        <end position="598"/>
    </location>
</feature>
<evidence type="ECO:0000256" key="1">
    <source>
        <dbReference type="ARBA" id="ARBA00022669"/>
    </source>
</evidence>
<dbReference type="GO" id="GO:0008061">
    <property type="term" value="F:chitin binding"/>
    <property type="evidence" value="ECO:0007669"/>
    <property type="project" value="UniProtKB-KW"/>
</dbReference>
<evidence type="ECO:0000256" key="3">
    <source>
        <dbReference type="SAM" id="SignalP"/>
    </source>
</evidence>
<feature type="domain" description="LysM" evidence="4">
    <location>
        <begin position="845"/>
        <end position="891"/>
    </location>
</feature>
<accession>A0A8H8CMI5</accession>
<reference evidence="5" key="1">
    <citation type="submission" date="2021-02" db="EMBL/GenBank/DDBJ databases">
        <title>Psilocybe cubensis genome.</title>
        <authorList>
            <person name="Mckernan K.J."/>
            <person name="Crawford S."/>
            <person name="Trippe A."/>
            <person name="Kane L.T."/>
            <person name="Mclaughlin S."/>
        </authorList>
    </citation>
    <scope>NUCLEOTIDE SEQUENCE [LARGE SCALE GENOMIC DNA]</scope>
    <source>
        <strain evidence="5">MGC-MH-2018</strain>
    </source>
</reference>
<evidence type="ECO:0000313" key="5">
    <source>
        <dbReference type="EMBL" id="KAG5170675.1"/>
    </source>
</evidence>
<keyword evidence="3" id="KW-0732">Signal</keyword>
<feature type="domain" description="LysM" evidence="4">
    <location>
        <begin position="701"/>
        <end position="747"/>
    </location>
</feature>
<organism evidence="5">
    <name type="scientific">Psilocybe cubensis</name>
    <name type="common">Psychedelic mushroom</name>
    <name type="synonym">Stropharia cubensis</name>
    <dbReference type="NCBI Taxonomy" id="181762"/>
    <lineage>
        <taxon>Eukaryota</taxon>
        <taxon>Fungi</taxon>
        <taxon>Dikarya</taxon>
        <taxon>Basidiomycota</taxon>
        <taxon>Agaricomycotina</taxon>
        <taxon>Agaricomycetes</taxon>
        <taxon>Agaricomycetidae</taxon>
        <taxon>Agaricales</taxon>
        <taxon>Agaricineae</taxon>
        <taxon>Strophariaceae</taxon>
        <taxon>Psilocybe</taxon>
    </lineage>
</organism>
<feature type="domain" description="LysM" evidence="4">
    <location>
        <begin position="917"/>
        <end position="963"/>
    </location>
</feature>
<keyword evidence="1" id="KW-0147">Chitin-binding</keyword>
<dbReference type="Pfam" id="PF01476">
    <property type="entry name" value="LysM"/>
    <property type="match status" value="7"/>
</dbReference>
<evidence type="ECO:0000259" key="4">
    <source>
        <dbReference type="PROSITE" id="PS51782"/>
    </source>
</evidence>
<keyword evidence="2" id="KW-0843">Virulence</keyword>
<dbReference type="PANTHER" id="PTHR34997">
    <property type="entry name" value="AM15"/>
    <property type="match status" value="1"/>
</dbReference>
<dbReference type="InterPro" id="IPR052210">
    <property type="entry name" value="LysM1-like"/>
</dbReference>
<evidence type="ECO:0000256" key="2">
    <source>
        <dbReference type="ARBA" id="ARBA00023026"/>
    </source>
</evidence>
<feature type="signal peptide" evidence="3">
    <location>
        <begin position="1"/>
        <end position="25"/>
    </location>
</feature>
<feature type="domain" description="LysM" evidence="4">
    <location>
        <begin position="972"/>
        <end position="1017"/>
    </location>
</feature>
<dbReference type="EMBL" id="JAFIQS010000004">
    <property type="protein sequence ID" value="KAG5170675.1"/>
    <property type="molecule type" value="Genomic_DNA"/>
</dbReference>
<sequence>MAARAVCLYLHIFLPLLLFLGVVEGSDFHQKLRGKDKAHNDAFHSGLLKQLADSRKGTTGTNDTIASTHKSLDLEVPNAFITFATDAVVGLQIYTADTLPTNPAPSTACASALTATIPCNSTIPLMALSPYLFSDDLDLVCTNDCLVGLESYRAGVVSACGNYVVTDSSNNQYPPTLALDYVSGPYTVQCLKDPVSGAFCGPIIKSYNTTNGLLSLPTSQLCTYCTLETLNATLSNPTSYSVDLAGLLTSAITTCGANFNNYNVTTAPSDQVVLSVPFGVNATDAPTIDCTLTGRNITASQATTCAGVAAQYSVSEYDVFSSNPSLNADCTIPAGSVLCIPQQCTTYTIAVNDTCQSVAKLAGKVPGTNFDITASQIQSFNPDLGTYCQLMSLRVGKKICLSPNGGWPSVGATTDGNPSGTPTAVAPIPTPTVSGTTSACGRYYLVKDGDICQTVCLANSITFSDFLILNPEVDANCTNLWLGYNYCVAPYPPLSTITAAPLPTTNYTSATIFSYPVPTANYTITYTTSRVTAAGVAAPTNIADGTRPVACGGYYDIQAGDTLDSVTALVGVNASLLATWNLELASGSLPPVGSAICILFPEGNYTLPVAPRPANAYANAITSCAQFYTVQSGDGCGSIESSFALTNSQFDQLNPGLTSDCTNLVLGLAYCVLPTVPFSPPSSTGPPDNVAPGTITDGCTSYYTVQSGDTCSVMENNFNITLTQITTWNPEINSQCTNIQLGLAYCVASSSSPPSTGPPSNVAPGTITDGCTTYYTVVSGDSCSAIESNYDITFTQLITWNPEINSQCTNIQVGLAYCVASNSPPSSGGPPSNVAPGTITTGCTSYYTVVSGDTCSAIESRFGITMTQLTAWNPEINSQCTNIQLGLAYCVASSSSGTSPTGPPENLASGSLSNCTSYHTVVSGDSCAAMESTAQIAAADFFRWNPEVSTDCSNILVGEAYCVGGGGNPCQKFYVVQPGDFCFAITQSQQITQQQLNALNPFLDSNCDLSVGESLCVG</sequence>
<dbReference type="PANTHER" id="PTHR34997:SF1">
    <property type="entry name" value="PEPTIDOGLYCAN-BINDING LYSIN DOMAIN"/>
    <property type="match status" value="1"/>
</dbReference>
<dbReference type="InterPro" id="IPR018392">
    <property type="entry name" value="LysM"/>
</dbReference>
<name>A0A8H8CMI5_PSICU</name>
<feature type="chain" id="PRO_5034247415" description="LysM domain-containing protein" evidence="3">
    <location>
        <begin position="26"/>
        <end position="1018"/>
    </location>
</feature>
<dbReference type="Gene3D" id="3.10.350.10">
    <property type="entry name" value="LysM domain"/>
    <property type="match status" value="8"/>
</dbReference>
<dbReference type="SUPFAM" id="SSF54106">
    <property type="entry name" value="LysM domain"/>
    <property type="match status" value="7"/>
</dbReference>
<protein>
    <recommendedName>
        <fullName evidence="4">LysM domain-containing protein</fullName>
    </recommendedName>
</protein>
<comment type="caution">
    <text evidence="5">The sequence shown here is derived from an EMBL/GenBank/DDBJ whole genome shotgun (WGS) entry which is preliminary data.</text>
</comment>
<feature type="domain" description="LysM" evidence="4">
    <location>
        <begin position="442"/>
        <end position="488"/>
    </location>
</feature>